<evidence type="ECO:0000313" key="1">
    <source>
        <dbReference type="EMBL" id="KAF7342682.1"/>
    </source>
</evidence>
<sequence length="259" mass="28683">MLPLPAYIHIPSSCPYARPQPTDAFIPRTASNALCSFLRSSLPARSLAPPPTPRLPNHQLHLLAHTLAPAPAPPIKRATSAADTQIAHRTIYICVCLSPRRLSLRPPSLPSFAWCSWLSRRACIFPTALHLVSPRFRCASRSNPHPALAPHLRFHQRACVFRCPFSVGHRFPHSLWRLRSVSACLAPPLHALPPSIRLSVSKPPTPSLFQVLFRFLATNVHGRKVLVSPFPPSLGRKLCFPPIPAYIPARAQCEIRPGE</sequence>
<gene>
    <name evidence="1" type="ORF">MSAN_02026000</name>
</gene>
<keyword evidence="2" id="KW-1185">Reference proteome</keyword>
<name>A0A8H6XLK5_9AGAR</name>
<organism evidence="1 2">
    <name type="scientific">Mycena sanguinolenta</name>
    <dbReference type="NCBI Taxonomy" id="230812"/>
    <lineage>
        <taxon>Eukaryota</taxon>
        <taxon>Fungi</taxon>
        <taxon>Dikarya</taxon>
        <taxon>Basidiomycota</taxon>
        <taxon>Agaricomycotina</taxon>
        <taxon>Agaricomycetes</taxon>
        <taxon>Agaricomycetidae</taxon>
        <taxon>Agaricales</taxon>
        <taxon>Marasmiineae</taxon>
        <taxon>Mycenaceae</taxon>
        <taxon>Mycena</taxon>
    </lineage>
</organism>
<protein>
    <submittedName>
        <fullName evidence="1">Uncharacterized protein</fullName>
    </submittedName>
</protein>
<dbReference type="AlphaFoldDB" id="A0A8H6XLK5"/>
<dbReference type="Proteomes" id="UP000623467">
    <property type="component" value="Unassembled WGS sequence"/>
</dbReference>
<reference evidence="1" key="1">
    <citation type="submission" date="2020-05" db="EMBL/GenBank/DDBJ databases">
        <title>Mycena genomes resolve the evolution of fungal bioluminescence.</title>
        <authorList>
            <person name="Tsai I.J."/>
        </authorList>
    </citation>
    <scope>NUCLEOTIDE SEQUENCE</scope>
    <source>
        <strain evidence="1">160909Yilan</strain>
    </source>
</reference>
<comment type="caution">
    <text evidence="1">The sequence shown here is derived from an EMBL/GenBank/DDBJ whole genome shotgun (WGS) entry which is preliminary data.</text>
</comment>
<accession>A0A8H6XLK5</accession>
<proteinExistence type="predicted"/>
<evidence type="ECO:0000313" key="2">
    <source>
        <dbReference type="Proteomes" id="UP000623467"/>
    </source>
</evidence>
<dbReference type="EMBL" id="JACAZH010000025">
    <property type="protein sequence ID" value="KAF7342682.1"/>
    <property type="molecule type" value="Genomic_DNA"/>
</dbReference>